<name>A0A0D8XD17_DICVI</name>
<accession>A0A0D8XD17</accession>
<dbReference type="Proteomes" id="UP000053766">
    <property type="component" value="Unassembled WGS sequence"/>
</dbReference>
<organism evidence="2 3">
    <name type="scientific">Dictyocaulus viviparus</name>
    <name type="common">Bovine lungworm</name>
    <dbReference type="NCBI Taxonomy" id="29172"/>
    <lineage>
        <taxon>Eukaryota</taxon>
        <taxon>Metazoa</taxon>
        <taxon>Ecdysozoa</taxon>
        <taxon>Nematoda</taxon>
        <taxon>Chromadorea</taxon>
        <taxon>Rhabditida</taxon>
        <taxon>Rhabditina</taxon>
        <taxon>Rhabditomorpha</taxon>
        <taxon>Strongyloidea</taxon>
        <taxon>Metastrongylidae</taxon>
        <taxon>Dictyocaulus</taxon>
    </lineage>
</organism>
<reference evidence="2 3" key="1">
    <citation type="submission" date="2013-11" db="EMBL/GenBank/DDBJ databases">
        <title>Draft genome of the bovine lungworm Dictyocaulus viviparus.</title>
        <authorList>
            <person name="Mitreva M."/>
        </authorList>
    </citation>
    <scope>NUCLEOTIDE SEQUENCE [LARGE SCALE GENOMIC DNA]</scope>
    <source>
        <strain evidence="2 3">HannoverDv2000</strain>
    </source>
</reference>
<protein>
    <submittedName>
        <fullName evidence="2">Uncharacterized protein</fullName>
    </submittedName>
</protein>
<evidence type="ECO:0000313" key="3">
    <source>
        <dbReference type="Proteomes" id="UP000053766"/>
    </source>
</evidence>
<evidence type="ECO:0000256" key="1">
    <source>
        <dbReference type="SAM" id="SignalP"/>
    </source>
</evidence>
<dbReference type="PROSITE" id="PS51257">
    <property type="entry name" value="PROKAR_LIPOPROTEIN"/>
    <property type="match status" value="1"/>
</dbReference>
<proteinExistence type="predicted"/>
<sequence>MYIHKKYSLQTVIILVISTTRLKACFGGSGGGGCCASRSTSTCNYPCVVNSRSLSIDNSLPVAPPQYTISRPPSHLAPRPIPQIPPYHSQLYGGGNDLYYESPVIKIINDDAVDQAYSSEAQTTNQPYRYEPDDYRTSSDFLSENELSPQSPQLASFGYHSLKKQNYEENFLPSTSYNEEVSIYHTARYIDGFSKKLYSETLAELSIQTLMFYEQILGDRYFL</sequence>
<feature type="signal peptide" evidence="1">
    <location>
        <begin position="1"/>
        <end position="24"/>
    </location>
</feature>
<keyword evidence="3" id="KW-1185">Reference proteome</keyword>
<dbReference type="AlphaFoldDB" id="A0A0D8XD17"/>
<gene>
    <name evidence="2" type="ORF">DICVIV_11513</name>
</gene>
<reference evidence="3" key="2">
    <citation type="journal article" date="2016" name="Sci. Rep.">
        <title>Dictyocaulus viviparus genome, variome and transcriptome elucidate lungworm biology and support future intervention.</title>
        <authorList>
            <person name="McNulty S.N."/>
            <person name="Strube C."/>
            <person name="Rosa B.A."/>
            <person name="Martin J.C."/>
            <person name="Tyagi R."/>
            <person name="Choi Y.J."/>
            <person name="Wang Q."/>
            <person name="Hallsworth Pepin K."/>
            <person name="Zhang X."/>
            <person name="Ozersky P."/>
            <person name="Wilson R.K."/>
            <person name="Sternberg P.W."/>
            <person name="Gasser R.B."/>
            <person name="Mitreva M."/>
        </authorList>
    </citation>
    <scope>NUCLEOTIDE SEQUENCE [LARGE SCALE GENOMIC DNA]</scope>
    <source>
        <strain evidence="3">HannoverDv2000</strain>
    </source>
</reference>
<evidence type="ECO:0000313" key="2">
    <source>
        <dbReference type="EMBL" id="KJH42503.1"/>
    </source>
</evidence>
<keyword evidence="1" id="KW-0732">Signal</keyword>
<dbReference type="EMBL" id="KN716658">
    <property type="protein sequence ID" value="KJH42503.1"/>
    <property type="molecule type" value="Genomic_DNA"/>
</dbReference>
<feature type="chain" id="PRO_5002335674" evidence="1">
    <location>
        <begin position="25"/>
        <end position="223"/>
    </location>
</feature>